<dbReference type="AlphaFoldDB" id="A0A179GZT9"/>
<dbReference type="OMA" id="ATICGPM"/>
<comment type="caution">
    <text evidence="3">The sequence shown here is derived from an EMBL/GenBank/DDBJ whole genome shotgun (WGS) entry which is preliminary data.</text>
</comment>
<evidence type="ECO:0000256" key="2">
    <source>
        <dbReference type="SAM" id="SignalP"/>
    </source>
</evidence>
<dbReference type="GeneID" id="28890893"/>
<gene>
    <name evidence="3" type="ORF">VFPFJ_08771</name>
</gene>
<dbReference type="OrthoDB" id="4927789at2759"/>
<evidence type="ECO:0000313" key="4">
    <source>
        <dbReference type="Proteomes" id="UP000078340"/>
    </source>
</evidence>
<dbReference type="EMBL" id="LSBI01000008">
    <property type="protein sequence ID" value="OAQ82968.1"/>
    <property type="molecule type" value="Genomic_DNA"/>
</dbReference>
<protein>
    <submittedName>
        <fullName evidence="3">Uncharacterized protein</fullName>
    </submittedName>
</protein>
<feature type="compositionally biased region" description="Low complexity" evidence="1">
    <location>
        <begin position="68"/>
        <end position="77"/>
    </location>
</feature>
<organism evidence="3 4">
    <name type="scientific">Purpureocillium lilacinum</name>
    <name type="common">Paecilomyces lilacinus</name>
    <dbReference type="NCBI Taxonomy" id="33203"/>
    <lineage>
        <taxon>Eukaryota</taxon>
        <taxon>Fungi</taxon>
        <taxon>Dikarya</taxon>
        <taxon>Ascomycota</taxon>
        <taxon>Pezizomycotina</taxon>
        <taxon>Sordariomycetes</taxon>
        <taxon>Hypocreomycetidae</taxon>
        <taxon>Hypocreales</taxon>
        <taxon>Ophiocordycipitaceae</taxon>
        <taxon>Purpureocillium</taxon>
    </lineage>
</organism>
<feature type="region of interest" description="Disordered" evidence="1">
    <location>
        <begin position="66"/>
        <end position="101"/>
    </location>
</feature>
<evidence type="ECO:0000313" key="3">
    <source>
        <dbReference type="EMBL" id="OAQ82968.1"/>
    </source>
</evidence>
<feature type="compositionally biased region" description="Polar residues" evidence="1">
    <location>
        <begin position="160"/>
        <end position="169"/>
    </location>
</feature>
<feature type="signal peptide" evidence="2">
    <location>
        <begin position="1"/>
        <end position="21"/>
    </location>
</feature>
<feature type="compositionally biased region" description="Acidic residues" evidence="1">
    <location>
        <begin position="270"/>
        <end position="288"/>
    </location>
</feature>
<dbReference type="KEGG" id="plj:28890893"/>
<accession>A0A179GZT9</accession>
<feature type="chain" id="PRO_5043137022" evidence="2">
    <location>
        <begin position="22"/>
        <end position="384"/>
    </location>
</feature>
<keyword evidence="2" id="KW-0732">Signal</keyword>
<dbReference type="RefSeq" id="XP_018175596.1">
    <property type="nucleotide sequence ID" value="XM_018325844.1"/>
</dbReference>
<proteinExistence type="predicted"/>
<dbReference type="Proteomes" id="UP000078340">
    <property type="component" value="Unassembled WGS sequence"/>
</dbReference>
<name>A0A179GZT9_PURLI</name>
<feature type="compositionally biased region" description="Polar residues" evidence="1">
    <location>
        <begin position="239"/>
        <end position="261"/>
    </location>
</feature>
<reference evidence="3 4" key="1">
    <citation type="submission" date="2016-02" db="EMBL/GenBank/DDBJ databases">
        <title>Biosynthesis of antibiotic leucinostatins and their inhibition on Phytophthora in bio-control Purpureocillium lilacinum.</title>
        <authorList>
            <person name="Wang G."/>
            <person name="Liu Z."/>
            <person name="Lin R."/>
            <person name="Li E."/>
            <person name="Mao Z."/>
            <person name="Ling J."/>
            <person name="Yin W."/>
            <person name="Xie B."/>
        </authorList>
    </citation>
    <scope>NUCLEOTIDE SEQUENCE [LARGE SCALE GENOMIC DNA]</scope>
    <source>
        <strain evidence="3">PLFJ-1</strain>
    </source>
</reference>
<feature type="compositionally biased region" description="Low complexity" evidence="1">
    <location>
        <begin position="216"/>
        <end position="228"/>
    </location>
</feature>
<sequence length="384" mass="38434">MKAPHAAGLLVAAVLPGLAAGGALPPDSIPLRCATICGPMVELTALCNVPHRRLAKRRRVDYLPKHQTTAAASPTAAQEKGSSDAGEGNGDGEDDGSGNGELEKRSFVTLVAPPTSLPAGFAVSTPDGPALSSTMSEVWTVQQEVSPRVSRVTPVIVVPSATTTTQPDQRATRTPDVPPPATSSSSPVPAPPISTTGLALGANGPQGTTMNPPVPSTVASSSTAAAPSHALPENGGGTTEMQPTPSTTMTSVGGAATTNPGNKMGMEQDGAGDGDGDGDGDEDGLSPEEECVCKNRSFDVPQVAGLCADCIMQGGDMQNNMNLIMKTCDFPTVGYTPARDSIAVNVNVKASRPAGGAGLRVEAAAGPAVVAAVVALAMGAAVFP</sequence>
<feature type="region of interest" description="Disordered" evidence="1">
    <location>
        <begin position="159"/>
        <end position="288"/>
    </location>
</feature>
<evidence type="ECO:0000256" key="1">
    <source>
        <dbReference type="SAM" id="MobiDB-lite"/>
    </source>
</evidence>